<sequence length="114" mass="12621">MRDQLFLLPAGFFDNGRREFCPECAEVYGLLALFPTIRDSVEIVLQPVEHPRPGLTALLGDGQWNCPTLVLQGDAPVFEGAPFETSNGHRYLGSATAIARYYAERYGTPYPRGS</sequence>
<evidence type="ECO:0000313" key="2">
    <source>
        <dbReference type="Proteomes" id="UP000536835"/>
    </source>
</evidence>
<name>A0A7Y3RIL0_9PROT</name>
<dbReference type="InterPro" id="IPR021439">
    <property type="entry name" value="DUF3088"/>
</dbReference>
<comment type="caution">
    <text evidence="1">The sequence shown here is derived from an EMBL/GenBank/DDBJ whole genome shotgun (WGS) entry which is preliminary data.</text>
</comment>
<reference evidence="1 2" key="1">
    <citation type="submission" date="2020-05" db="EMBL/GenBank/DDBJ databases">
        <title>Parvularcula mediterraneae sp. nov., isolated from polypropylene straw from shallow seawater of the seashore of Laganas in Zakynthos island, Greece.</title>
        <authorList>
            <person name="Szabo I."/>
            <person name="Al-Omari J."/>
            <person name="Rado J."/>
            <person name="Szerdahelyi G.S."/>
        </authorList>
    </citation>
    <scope>NUCLEOTIDE SEQUENCE [LARGE SCALE GENOMIC DNA]</scope>
    <source>
        <strain evidence="1 2">ZS-1/3</strain>
    </source>
</reference>
<dbReference type="Pfam" id="PF11287">
    <property type="entry name" value="DUF3088"/>
    <property type="match status" value="1"/>
</dbReference>
<protein>
    <submittedName>
        <fullName evidence="1">DUF3088 family protein</fullName>
    </submittedName>
</protein>
<evidence type="ECO:0000313" key="1">
    <source>
        <dbReference type="EMBL" id="NNU14743.1"/>
    </source>
</evidence>
<dbReference type="RefSeq" id="WP_173195624.1">
    <property type="nucleotide sequence ID" value="NZ_JABFCX010000001.1"/>
</dbReference>
<accession>A0A7Y3RIL0</accession>
<organism evidence="1 2">
    <name type="scientific">Parvularcula mediterranea</name>
    <dbReference type="NCBI Taxonomy" id="2732508"/>
    <lineage>
        <taxon>Bacteria</taxon>
        <taxon>Pseudomonadati</taxon>
        <taxon>Pseudomonadota</taxon>
        <taxon>Alphaproteobacteria</taxon>
        <taxon>Parvularculales</taxon>
        <taxon>Parvularculaceae</taxon>
        <taxon>Parvularcula</taxon>
    </lineage>
</organism>
<dbReference type="EMBL" id="JABFCX010000001">
    <property type="protein sequence ID" value="NNU14743.1"/>
    <property type="molecule type" value="Genomic_DNA"/>
</dbReference>
<dbReference type="AlphaFoldDB" id="A0A7Y3RIL0"/>
<proteinExistence type="predicted"/>
<keyword evidence="2" id="KW-1185">Reference proteome</keyword>
<gene>
    <name evidence="1" type="ORF">HK107_00210</name>
</gene>
<dbReference type="Proteomes" id="UP000536835">
    <property type="component" value="Unassembled WGS sequence"/>
</dbReference>